<dbReference type="AlphaFoldDB" id="A0A7U4QL49"/>
<organism evidence="1 2">
    <name type="scientific">Desulfofervidus auxilii</name>
    <dbReference type="NCBI Taxonomy" id="1621989"/>
    <lineage>
        <taxon>Bacteria</taxon>
        <taxon>Pseudomonadati</taxon>
        <taxon>Thermodesulfobacteriota</taxon>
        <taxon>Candidatus Desulfofervidia</taxon>
        <taxon>Candidatus Desulfofervidales</taxon>
        <taxon>Candidatus Desulfofervidaceae</taxon>
        <taxon>Candidatus Desulfofervidus</taxon>
    </lineage>
</organism>
<accession>A0A7U4QL49</accession>
<dbReference type="Proteomes" id="UP000070560">
    <property type="component" value="Chromosome"/>
</dbReference>
<dbReference type="RefSeq" id="WP_066063280.1">
    <property type="nucleotide sequence ID" value="NZ_CP013015.1"/>
</dbReference>
<dbReference type="EMBL" id="CP013015">
    <property type="protein sequence ID" value="AMM41344.1"/>
    <property type="molecule type" value="Genomic_DNA"/>
</dbReference>
<name>A0A7U4QL49_DESA2</name>
<evidence type="ECO:0000313" key="1">
    <source>
        <dbReference type="EMBL" id="AMM41344.1"/>
    </source>
</evidence>
<evidence type="ECO:0000313" key="2">
    <source>
        <dbReference type="Proteomes" id="UP000070560"/>
    </source>
</evidence>
<proteinExistence type="predicted"/>
<keyword evidence="2" id="KW-1185">Reference proteome</keyword>
<reference evidence="1 2" key="1">
    <citation type="submission" date="2015-10" db="EMBL/GenBank/DDBJ databases">
        <title>Candidatus Desulfofervidus auxilii, a hydrogenotrophic sulfate-reducing bacterium involved in the thermophilic anaerobic oxidation of methane.</title>
        <authorList>
            <person name="Krukenberg V."/>
            <person name="Richter M."/>
            <person name="Wegener G."/>
        </authorList>
    </citation>
    <scope>NUCLEOTIDE SEQUENCE [LARGE SCALE GENOMIC DNA]</scope>
    <source>
        <strain evidence="1 2">HS1</strain>
    </source>
</reference>
<dbReference type="KEGG" id="daw:HS1_001548"/>
<protein>
    <submittedName>
        <fullName evidence="1">Secreted protein</fullName>
    </submittedName>
</protein>
<gene>
    <name evidence="1" type="ORF">HS1_001548</name>
</gene>
<sequence length="139" mass="15423">MLKRKVLSFIVFFVMVAFLCTAWGGDFIKRNQCKRFKGGNEISQFLKLDLKTAKRTKVRIFVTKGTEILESHRLVLGPTGVCEGKHRGSTSWGYILPSGTQGKDLEIVVFVEDVYENGAPISFQVKSVSTKTISGFGGI</sequence>